<keyword evidence="1" id="KW-0378">Hydrolase</keyword>
<gene>
    <name evidence="1" type="ordered locus">Adeh_3164</name>
</gene>
<dbReference type="Gene3D" id="3.40.640.10">
    <property type="entry name" value="Type I PLP-dependent aspartate aminotransferase-like (Major domain)"/>
    <property type="match status" value="1"/>
</dbReference>
<dbReference type="Gene3D" id="3.90.1150.10">
    <property type="entry name" value="Aspartate Aminotransferase, domain 1"/>
    <property type="match status" value="1"/>
</dbReference>
<dbReference type="InterPro" id="IPR015422">
    <property type="entry name" value="PyrdxlP-dep_Trfase_small"/>
</dbReference>
<dbReference type="EMBL" id="CP000251">
    <property type="protein sequence ID" value="ABC82933.1"/>
    <property type="molecule type" value="Genomic_DNA"/>
</dbReference>
<evidence type="ECO:0000313" key="1">
    <source>
        <dbReference type="EMBL" id="ABC82933.1"/>
    </source>
</evidence>
<dbReference type="GO" id="GO:0030429">
    <property type="term" value="F:kynureninase activity"/>
    <property type="evidence" value="ECO:0007669"/>
    <property type="project" value="UniProtKB-EC"/>
</dbReference>
<dbReference type="HOGENOM" id="CLU_003433_2_1_7"/>
<dbReference type="eggNOG" id="COG0520">
    <property type="taxonomic scope" value="Bacteria"/>
</dbReference>
<dbReference type="Proteomes" id="UP000001935">
    <property type="component" value="Chromosome"/>
</dbReference>
<dbReference type="KEGG" id="ade:Adeh_3164"/>
<protein>
    <submittedName>
        <fullName evidence="1">Kynureninase</fullName>
        <ecNumber evidence="1">3.7.1.3</ecNumber>
    </submittedName>
</protein>
<dbReference type="SUPFAM" id="SSF53383">
    <property type="entry name" value="PLP-dependent transferases"/>
    <property type="match status" value="1"/>
</dbReference>
<dbReference type="InterPro" id="IPR015424">
    <property type="entry name" value="PyrdxlP-dep_Trfase"/>
</dbReference>
<organism evidence="1 2">
    <name type="scientific">Anaeromyxobacter dehalogenans (strain 2CP-C)</name>
    <dbReference type="NCBI Taxonomy" id="290397"/>
    <lineage>
        <taxon>Bacteria</taxon>
        <taxon>Pseudomonadati</taxon>
        <taxon>Myxococcota</taxon>
        <taxon>Myxococcia</taxon>
        <taxon>Myxococcales</taxon>
        <taxon>Cystobacterineae</taxon>
        <taxon>Anaeromyxobacteraceae</taxon>
        <taxon>Anaeromyxobacter</taxon>
    </lineage>
</organism>
<reference evidence="1" key="1">
    <citation type="submission" date="2006-01" db="EMBL/GenBank/DDBJ databases">
        <title>Complete sequence of Anaeromyxobacter dehalogenans 2CP-C.</title>
        <authorList>
            <consortium name="US DOE Joint Genome Institute"/>
            <person name="Copeland A."/>
            <person name="Lucas S."/>
            <person name="Lapidus A."/>
            <person name="Barry K."/>
            <person name="Detter J.C."/>
            <person name="Glavina T."/>
            <person name="Hammon N."/>
            <person name="Israni S."/>
            <person name="Pitluck S."/>
            <person name="Brettin T."/>
            <person name="Bruce D."/>
            <person name="Han C."/>
            <person name="Tapia R."/>
            <person name="Gilna P."/>
            <person name="Kiss H."/>
            <person name="Schmutz J."/>
            <person name="Larimer F."/>
            <person name="Land M."/>
            <person name="Kyrpides N."/>
            <person name="Anderson I."/>
            <person name="Sanford R.A."/>
            <person name="Ritalahti K.M."/>
            <person name="Thomas H.S."/>
            <person name="Kirby J.R."/>
            <person name="Zhulin I.B."/>
            <person name="Loeffler F.E."/>
            <person name="Richardson P."/>
        </authorList>
    </citation>
    <scope>NUCLEOTIDE SEQUENCE</scope>
    <source>
        <strain evidence="1">2CP-C</strain>
    </source>
</reference>
<dbReference type="InterPro" id="IPR015421">
    <property type="entry name" value="PyrdxlP-dep_Trfase_major"/>
</dbReference>
<dbReference type="OrthoDB" id="5501089at2"/>
<evidence type="ECO:0000313" key="2">
    <source>
        <dbReference type="Proteomes" id="UP000001935"/>
    </source>
</evidence>
<sequence length="399" mass="42783">MNPLARHYARFRVAERLLLTGHSHQAWPDVAREGQLEAFDDAAREVDEKWGRALAKAERVREGFRALLADPGGEVALGGSTHELVLRFLSALDLRRRRRLVTTDGEFHTLRRQLARLGEDWLEVEVLPARPVDTLAERLAARAGDGTAAVLVSAVLYEDARIVPGLGALAGACARAGVELLVDAYHALGALPFPLPATGLGSAWIVGGGYKYLQLGEGNCFLRLPPHARALRPAVTGWYAEFDALADAARPGLVPYGRGAAAFAGSTYDPTSHYRAARVMDFFGEQGLTPEALRASYRRQLDLLAARFDALGLDEAVVTRDRGTSLDRLGGFLALDSPHAAALQRALAARGVLADSRGRHLRLGPAPYLDDAQLEAAVERLGEAARELSGRGARGGGAG</sequence>
<dbReference type="RefSeq" id="WP_011422215.1">
    <property type="nucleotide sequence ID" value="NC_007760.1"/>
</dbReference>
<proteinExistence type="predicted"/>
<name>Q2IEC4_ANADE</name>
<dbReference type="AlphaFoldDB" id="Q2IEC4"/>
<dbReference type="STRING" id="290397.Adeh_3164"/>
<accession>Q2IEC4</accession>
<dbReference type="EC" id="3.7.1.3" evidence="1"/>